<organism evidence="4 5">
    <name type="scientific">Desulforamulus ferrireducens</name>
    <dbReference type="NCBI Taxonomy" id="1833852"/>
    <lineage>
        <taxon>Bacteria</taxon>
        <taxon>Bacillati</taxon>
        <taxon>Bacillota</taxon>
        <taxon>Clostridia</taxon>
        <taxon>Eubacteriales</taxon>
        <taxon>Peptococcaceae</taxon>
        <taxon>Desulforamulus</taxon>
    </lineage>
</organism>
<sequence>MKLSTREITLAGLMAALIIVVVVITRIPFVSAVVPFSLQPLLALLAGAVLGPKVGALSMVIYILLGLMGLPVFSAEPFGGLAYVLKPSFGFLLGQLLAAYLTGKILQGKDPRQITSYLLAALAGMVAIYGLGLPYLYVILNFYLGKAISVGGVIGTFFLPFALWDLFKVVIAASLARAIHLRLPKTMLNR</sequence>
<evidence type="ECO:0000256" key="1">
    <source>
        <dbReference type="ARBA" id="ARBA00010692"/>
    </source>
</evidence>
<dbReference type="GO" id="GO:0005886">
    <property type="term" value="C:plasma membrane"/>
    <property type="evidence" value="ECO:0007669"/>
    <property type="project" value="UniProtKB-SubCell"/>
</dbReference>
<dbReference type="PIRSF" id="PIRSF016661">
    <property type="entry name" value="BioY"/>
    <property type="match status" value="1"/>
</dbReference>
<feature type="transmembrane region" description="Helical" evidence="3">
    <location>
        <begin position="81"/>
        <end position="102"/>
    </location>
</feature>
<keyword evidence="3" id="KW-1133">Transmembrane helix</keyword>
<feature type="transmembrane region" description="Helical" evidence="3">
    <location>
        <begin position="114"/>
        <end position="137"/>
    </location>
</feature>
<dbReference type="EMBL" id="CP019698">
    <property type="protein sequence ID" value="AQS57922.1"/>
    <property type="molecule type" value="Genomic_DNA"/>
</dbReference>
<keyword evidence="2 3" id="KW-0472">Membrane</keyword>
<dbReference type="Gene3D" id="1.10.1760.20">
    <property type="match status" value="1"/>
</dbReference>
<dbReference type="AlphaFoldDB" id="A0A1S6IT33"/>
<evidence type="ECO:0000256" key="3">
    <source>
        <dbReference type="SAM" id="Phobius"/>
    </source>
</evidence>
<dbReference type="GO" id="GO:0015225">
    <property type="term" value="F:biotin transmembrane transporter activity"/>
    <property type="evidence" value="ECO:0007669"/>
    <property type="project" value="UniProtKB-UniRule"/>
</dbReference>
<reference evidence="4 5" key="1">
    <citation type="journal article" date="2016" name="Int. J. Syst. Evol. Microbiol.">
        <title>Desulfotomaculum ferrireducens sp. nov., a moderately thermophilic sulfate-reducing and dissimilatory Fe(III)-reducing bacterium isolated from compost.</title>
        <authorList>
            <person name="Yang G."/>
            <person name="Guo J."/>
            <person name="Zhuang L."/>
            <person name="Yuan Y."/>
            <person name="Zhou S."/>
        </authorList>
    </citation>
    <scope>NUCLEOTIDE SEQUENCE [LARGE SCALE GENOMIC DNA]</scope>
    <source>
        <strain evidence="4 5">GSS09</strain>
    </source>
</reference>
<keyword evidence="2" id="KW-1003">Cell membrane</keyword>
<dbReference type="RefSeq" id="WP_077712884.1">
    <property type="nucleotide sequence ID" value="NZ_CP019698.1"/>
</dbReference>
<dbReference type="PANTHER" id="PTHR34295:SF1">
    <property type="entry name" value="BIOTIN TRANSPORTER BIOY"/>
    <property type="match status" value="1"/>
</dbReference>
<dbReference type="Proteomes" id="UP000189464">
    <property type="component" value="Chromosome"/>
</dbReference>
<dbReference type="OrthoDB" id="9803495at2"/>
<feature type="transmembrane region" description="Helical" evidence="3">
    <location>
        <begin position="157"/>
        <end position="180"/>
    </location>
</feature>
<name>A0A1S6IT33_9FIRM</name>
<keyword evidence="2" id="KW-0813">Transport</keyword>
<comment type="similarity">
    <text evidence="1 2">Belongs to the BioY family.</text>
</comment>
<comment type="subcellular location">
    <subcellularLocation>
        <location evidence="2">Cell membrane</location>
        <topology evidence="2">Multi-pass membrane protein</topology>
    </subcellularLocation>
</comment>
<keyword evidence="3" id="KW-0812">Transmembrane</keyword>
<dbReference type="InterPro" id="IPR003784">
    <property type="entry name" value="BioY"/>
</dbReference>
<evidence type="ECO:0000313" key="5">
    <source>
        <dbReference type="Proteomes" id="UP000189464"/>
    </source>
</evidence>
<accession>A0A1S6IT33</accession>
<evidence type="ECO:0000313" key="4">
    <source>
        <dbReference type="EMBL" id="AQS57922.1"/>
    </source>
</evidence>
<keyword evidence="5" id="KW-1185">Reference proteome</keyword>
<feature type="transmembrane region" description="Helical" evidence="3">
    <location>
        <begin position="7"/>
        <end position="27"/>
    </location>
</feature>
<dbReference type="PANTHER" id="PTHR34295">
    <property type="entry name" value="BIOTIN TRANSPORTER BIOY"/>
    <property type="match status" value="1"/>
</dbReference>
<dbReference type="Pfam" id="PF02632">
    <property type="entry name" value="BioY"/>
    <property type="match status" value="1"/>
</dbReference>
<evidence type="ECO:0000256" key="2">
    <source>
        <dbReference type="PIRNR" id="PIRNR016661"/>
    </source>
</evidence>
<proteinExistence type="inferred from homology"/>
<dbReference type="STRING" id="1833852.B0537_01655"/>
<protein>
    <recommendedName>
        <fullName evidence="2">Biotin transporter</fullName>
    </recommendedName>
</protein>
<gene>
    <name evidence="4" type="ORF">B0537_01655</name>
</gene>
<dbReference type="KEGG" id="dfg:B0537_01655"/>